<keyword evidence="1" id="KW-0805">Transcription regulation</keyword>
<dbReference type="OrthoDB" id="4567939at2"/>
<dbReference type="RefSeq" id="WP_007323747.1">
    <property type="nucleotide sequence ID" value="NZ_BAEE01000082.1"/>
</dbReference>
<dbReference type="InterPro" id="IPR054156">
    <property type="entry name" value="YxaF_TetR_C"/>
</dbReference>
<dbReference type="GO" id="GO:0003677">
    <property type="term" value="F:DNA binding"/>
    <property type="evidence" value="ECO:0007669"/>
    <property type="project" value="UniProtKB-UniRule"/>
</dbReference>
<evidence type="ECO:0000256" key="1">
    <source>
        <dbReference type="ARBA" id="ARBA00023015"/>
    </source>
</evidence>
<comment type="caution">
    <text evidence="6">The sequence shown here is derived from an EMBL/GenBank/DDBJ whole genome shotgun (WGS) entry which is preliminary data.</text>
</comment>
<organism evidence="6 7">
    <name type="scientific">Gordonia araii NBRC 100433</name>
    <dbReference type="NCBI Taxonomy" id="1073574"/>
    <lineage>
        <taxon>Bacteria</taxon>
        <taxon>Bacillati</taxon>
        <taxon>Actinomycetota</taxon>
        <taxon>Actinomycetes</taxon>
        <taxon>Mycobacteriales</taxon>
        <taxon>Gordoniaceae</taxon>
        <taxon>Gordonia</taxon>
    </lineage>
</organism>
<reference evidence="6 7" key="1">
    <citation type="submission" date="2011-11" db="EMBL/GenBank/DDBJ databases">
        <title>Whole genome shotgun sequence of Gordonia araii NBRC 100433.</title>
        <authorList>
            <person name="Yoshida Y."/>
            <person name="Hosoyama A."/>
            <person name="Tsuchikane K."/>
            <person name="Katsumata H."/>
            <person name="Yamazaki S."/>
            <person name="Fujita N."/>
        </authorList>
    </citation>
    <scope>NUCLEOTIDE SEQUENCE [LARGE SCALE GENOMIC DNA]</scope>
    <source>
        <strain evidence="6 7">NBRC 100433</strain>
    </source>
</reference>
<dbReference type="Pfam" id="PF21993">
    <property type="entry name" value="TetR_C_13_2"/>
    <property type="match status" value="1"/>
</dbReference>
<dbReference type="Pfam" id="PF00440">
    <property type="entry name" value="TetR_N"/>
    <property type="match status" value="1"/>
</dbReference>
<keyword evidence="3" id="KW-0804">Transcription</keyword>
<feature type="domain" description="HTH tetR-type" evidence="5">
    <location>
        <begin position="3"/>
        <end position="63"/>
    </location>
</feature>
<dbReference type="EMBL" id="BAEE01000082">
    <property type="protein sequence ID" value="GAB11672.1"/>
    <property type="molecule type" value="Genomic_DNA"/>
</dbReference>
<evidence type="ECO:0000313" key="6">
    <source>
        <dbReference type="EMBL" id="GAB11672.1"/>
    </source>
</evidence>
<evidence type="ECO:0000256" key="4">
    <source>
        <dbReference type="PROSITE-ProRule" id="PRU00335"/>
    </source>
</evidence>
<dbReference type="Gene3D" id="1.10.357.10">
    <property type="entry name" value="Tetracycline Repressor, domain 2"/>
    <property type="match status" value="1"/>
</dbReference>
<evidence type="ECO:0000259" key="5">
    <source>
        <dbReference type="PROSITE" id="PS50977"/>
    </source>
</evidence>
<evidence type="ECO:0000256" key="3">
    <source>
        <dbReference type="ARBA" id="ARBA00023163"/>
    </source>
</evidence>
<dbReference type="SUPFAM" id="SSF46689">
    <property type="entry name" value="Homeodomain-like"/>
    <property type="match status" value="1"/>
</dbReference>
<dbReference type="InterPro" id="IPR009057">
    <property type="entry name" value="Homeodomain-like_sf"/>
</dbReference>
<accession>G7H747</accession>
<name>G7H747_9ACTN</name>
<keyword evidence="7" id="KW-1185">Reference proteome</keyword>
<dbReference type="Proteomes" id="UP000035088">
    <property type="component" value="Unassembled WGS sequence"/>
</dbReference>
<dbReference type="InterPro" id="IPR001647">
    <property type="entry name" value="HTH_TetR"/>
</dbReference>
<evidence type="ECO:0000313" key="7">
    <source>
        <dbReference type="Proteomes" id="UP000035088"/>
    </source>
</evidence>
<evidence type="ECO:0000256" key="2">
    <source>
        <dbReference type="ARBA" id="ARBA00023125"/>
    </source>
</evidence>
<protein>
    <submittedName>
        <fullName evidence="6">Putative TetR family transcriptional regulator</fullName>
    </submittedName>
</protein>
<sequence length="194" mass="20781">MATDTRERIIESTAELYRRQGMTATGLKQIAAAANAPFGSIYHHFPGGKEQISEEVIRAEGIRYSAMVGPQLAAVDDLVAGIPDLFAAAAAQLESMDYTEACSIETIALEVASTNERLRVATATVFTGWIAELTGWFAQTGLPDTACRRLALGFLTSLEGAFVLCRSLRSTEPMTAAGVAVQAMTRAELERAFS</sequence>
<dbReference type="AlphaFoldDB" id="G7H747"/>
<keyword evidence="2 4" id="KW-0238">DNA-binding</keyword>
<dbReference type="InterPro" id="IPR036271">
    <property type="entry name" value="Tet_transcr_reg_TetR-rel_C_sf"/>
</dbReference>
<dbReference type="PROSITE" id="PS50977">
    <property type="entry name" value="HTH_TETR_2"/>
    <property type="match status" value="1"/>
</dbReference>
<dbReference type="PANTHER" id="PTHR47506">
    <property type="entry name" value="TRANSCRIPTIONAL REGULATORY PROTEIN"/>
    <property type="match status" value="1"/>
</dbReference>
<dbReference type="SUPFAM" id="SSF48498">
    <property type="entry name" value="Tetracyclin repressor-like, C-terminal domain"/>
    <property type="match status" value="1"/>
</dbReference>
<proteinExistence type="predicted"/>
<feature type="DNA-binding region" description="H-T-H motif" evidence="4">
    <location>
        <begin position="26"/>
        <end position="45"/>
    </location>
</feature>
<dbReference type="PANTHER" id="PTHR47506:SF3">
    <property type="entry name" value="HTH-TYPE TRANSCRIPTIONAL REGULATOR LMRA"/>
    <property type="match status" value="1"/>
</dbReference>
<gene>
    <name evidence="6" type="ORF">GOARA_082_00610</name>
</gene>